<dbReference type="AlphaFoldDB" id="A0A833RKU9"/>
<evidence type="ECO:0000313" key="2">
    <source>
        <dbReference type="Proteomes" id="UP000655588"/>
    </source>
</evidence>
<keyword evidence="2" id="KW-1185">Reference proteome</keyword>
<evidence type="ECO:0000313" key="1">
    <source>
        <dbReference type="EMBL" id="KAF3430699.1"/>
    </source>
</evidence>
<name>A0A833RKU9_9HYME</name>
<dbReference type="EMBL" id="WNWW01000023">
    <property type="protein sequence ID" value="KAF3430699.1"/>
    <property type="molecule type" value="Genomic_DNA"/>
</dbReference>
<organism evidence="1 2">
    <name type="scientific">Frieseomelitta varia</name>
    <dbReference type="NCBI Taxonomy" id="561572"/>
    <lineage>
        <taxon>Eukaryota</taxon>
        <taxon>Metazoa</taxon>
        <taxon>Ecdysozoa</taxon>
        <taxon>Arthropoda</taxon>
        <taxon>Hexapoda</taxon>
        <taxon>Insecta</taxon>
        <taxon>Pterygota</taxon>
        <taxon>Neoptera</taxon>
        <taxon>Endopterygota</taxon>
        <taxon>Hymenoptera</taxon>
        <taxon>Apocrita</taxon>
        <taxon>Aculeata</taxon>
        <taxon>Apoidea</taxon>
        <taxon>Anthophila</taxon>
        <taxon>Apidae</taxon>
        <taxon>Frieseomelitta</taxon>
    </lineage>
</organism>
<dbReference type="Proteomes" id="UP000655588">
    <property type="component" value="Unassembled WGS sequence"/>
</dbReference>
<reference evidence="1" key="1">
    <citation type="submission" date="2019-11" db="EMBL/GenBank/DDBJ databases">
        <title>The nuclear and mitochondrial genomes of Frieseomelitta varia - a highly eusocial stingless bee (Meliponini) with a permanently sterile worker caste.</title>
        <authorList>
            <person name="Freitas F.C.P."/>
            <person name="Lourenco A.P."/>
            <person name="Nunes F.M.F."/>
            <person name="Paschoal A.R."/>
            <person name="Abreu F.C.P."/>
            <person name="Barbin F.O."/>
            <person name="Bataglia L."/>
            <person name="Cardoso-Junior C.A.M."/>
            <person name="Cervoni M.S."/>
            <person name="Silva S.R."/>
            <person name="Dalarmi F."/>
            <person name="Del Lama M.A."/>
            <person name="Depintor T.S."/>
            <person name="Ferreira K.M."/>
            <person name="Goria P.S."/>
            <person name="Jaskot M.C."/>
            <person name="Lago D.C."/>
            <person name="Luna-Lucena D."/>
            <person name="Moda L.M."/>
            <person name="Nascimento L."/>
            <person name="Pedrino M."/>
            <person name="Rabico F.O."/>
            <person name="Sanches F.C."/>
            <person name="Santos D.E."/>
            <person name="Santos C.G."/>
            <person name="Vieira J."/>
            <person name="Lopes T.F."/>
            <person name="Barchuk A.R."/>
            <person name="Hartfelder K."/>
            <person name="Simoes Z.L.P."/>
            <person name="Bitondi M.M.G."/>
            <person name="Pinheiro D.G."/>
        </authorList>
    </citation>
    <scope>NUCLEOTIDE SEQUENCE</scope>
    <source>
        <strain evidence="1">USP_RPSP 00005682</strain>
        <tissue evidence="1">Whole individual</tissue>
    </source>
</reference>
<proteinExistence type="predicted"/>
<comment type="caution">
    <text evidence="1">The sequence shown here is derived from an EMBL/GenBank/DDBJ whole genome shotgun (WGS) entry which is preliminary data.</text>
</comment>
<gene>
    <name evidence="1" type="ORF">E2986_12638</name>
</gene>
<sequence length="80" mass="9337">MHKPRNPKEPQNLTLSDARLDGKLRISLRCVKPDVPITCYKVFWSWLVHGPTNDSILVYHRTVLKVSFTYLYTHNLAELT</sequence>
<accession>A0A833RKU9</accession>
<protein>
    <submittedName>
        <fullName evidence="1">Uncharacterized protein</fullName>
    </submittedName>
</protein>